<feature type="domain" description="Virulence factor" evidence="1">
    <location>
        <begin position="7"/>
        <end position="93"/>
    </location>
</feature>
<accession>A0A317CNR3</accession>
<dbReference type="AlphaFoldDB" id="A0A317CNR3"/>
<evidence type="ECO:0000313" key="2">
    <source>
        <dbReference type="EMBL" id="PWR00147.1"/>
    </source>
</evidence>
<sequence length="106" mass="11941">MPQKIVVYWRDIPSQVLIKRGRNKGKWMLSDRFQEAIDSAAMKSGKAGTDDYVAEWRRVTTECESSDDIQAQAQAEANQYETDYPDARLKIIVDAGGIDNTAQEDA</sequence>
<dbReference type="OrthoDB" id="7359147at2"/>
<dbReference type="EMBL" id="QGKM01000005">
    <property type="protein sequence ID" value="PWR00147.1"/>
    <property type="molecule type" value="Genomic_DNA"/>
</dbReference>
<gene>
    <name evidence="2" type="ORF">DKW60_03130</name>
</gene>
<evidence type="ECO:0000259" key="1">
    <source>
        <dbReference type="Pfam" id="PF13769"/>
    </source>
</evidence>
<proteinExistence type="predicted"/>
<evidence type="ECO:0000313" key="3">
    <source>
        <dbReference type="Proteomes" id="UP000245539"/>
    </source>
</evidence>
<reference evidence="2 3" key="1">
    <citation type="submission" date="2018-05" db="EMBL/GenBank/DDBJ databases">
        <title>Leucothrix arctica sp. nov., isolated from Arctic seawater.</title>
        <authorList>
            <person name="Choi A."/>
            <person name="Baek K."/>
        </authorList>
    </citation>
    <scope>NUCLEOTIDE SEQUENCE [LARGE SCALE GENOMIC DNA]</scope>
    <source>
        <strain evidence="2 3">JCM 18388</strain>
    </source>
</reference>
<organism evidence="2 3">
    <name type="scientific">Leucothrix pacifica</name>
    <dbReference type="NCBI Taxonomy" id="1247513"/>
    <lineage>
        <taxon>Bacteria</taxon>
        <taxon>Pseudomonadati</taxon>
        <taxon>Pseudomonadota</taxon>
        <taxon>Gammaproteobacteria</taxon>
        <taxon>Thiotrichales</taxon>
        <taxon>Thiotrichaceae</taxon>
        <taxon>Leucothrix</taxon>
    </lineage>
</organism>
<protein>
    <recommendedName>
        <fullName evidence="1">Virulence factor domain-containing protein</fullName>
    </recommendedName>
</protein>
<keyword evidence="3" id="KW-1185">Reference proteome</keyword>
<comment type="caution">
    <text evidence="2">The sequence shown here is derived from an EMBL/GenBank/DDBJ whole genome shotgun (WGS) entry which is preliminary data.</text>
</comment>
<dbReference type="InterPro" id="IPR025989">
    <property type="entry name" value="Virulence_F_dom"/>
</dbReference>
<dbReference type="RefSeq" id="WP_109836202.1">
    <property type="nucleotide sequence ID" value="NZ_QGKM01000005.1"/>
</dbReference>
<dbReference type="Proteomes" id="UP000245539">
    <property type="component" value="Unassembled WGS sequence"/>
</dbReference>
<dbReference type="Pfam" id="PF13769">
    <property type="entry name" value="Virulence_fact"/>
    <property type="match status" value="1"/>
</dbReference>
<name>A0A317CNR3_9GAMM</name>